<dbReference type="EMBL" id="BRXW01000178">
    <property type="protein sequence ID" value="GMI12605.1"/>
    <property type="molecule type" value="Genomic_DNA"/>
</dbReference>
<feature type="chain" id="PRO_5040887961" evidence="1">
    <location>
        <begin position="24"/>
        <end position="183"/>
    </location>
</feature>
<comment type="caution">
    <text evidence="2">The sequence shown here is derived from an EMBL/GenBank/DDBJ whole genome shotgun (WGS) entry which is preliminary data.</text>
</comment>
<dbReference type="OrthoDB" id="195811at2759"/>
<evidence type="ECO:0000256" key="1">
    <source>
        <dbReference type="SAM" id="SignalP"/>
    </source>
</evidence>
<feature type="signal peptide" evidence="1">
    <location>
        <begin position="1"/>
        <end position="23"/>
    </location>
</feature>
<evidence type="ECO:0000313" key="2">
    <source>
        <dbReference type="EMBL" id="GMI12605.1"/>
    </source>
</evidence>
<dbReference type="Proteomes" id="UP001165122">
    <property type="component" value="Unassembled WGS sequence"/>
</dbReference>
<dbReference type="AlphaFoldDB" id="A0A9W7KVA9"/>
<proteinExistence type="predicted"/>
<protein>
    <submittedName>
        <fullName evidence="2">Uncharacterized protein</fullName>
    </submittedName>
</protein>
<keyword evidence="3" id="KW-1185">Reference proteome</keyword>
<evidence type="ECO:0000313" key="3">
    <source>
        <dbReference type="Proteomes" id="UP001165122"/>
    </source>
</evidence>
<keyword evidence="1" id="KW-0732">Signal</keyword>
<organism evidence="2 3">
    <name type="scientific">Triparma laevis f. longispina</name>
    <dbReference type="NCBI Taxonomy" id="1714387"/>
    <lineage>
        <taxon>Eukaryota</taxon>
        <taxon>Sar</taxon>
        <taxon>Stramenopiles</taxon>
        <taxon>Ochrophyta</taxon>
        <taxon>Bolidophyceae</taxon>
        <taxon>Parmales</taxon>
        <taxon>Triparmaceae</taxon>
        <taxon>Triparma</taxon>
    </lineage>
</organism>
<sequence length="183" mass="19962">MSPPSLSFLLLSLFLLILPASPAAPVVVVESYPLTYSYFTAKQSTKYINDTAIVLTKAVTDGDSDNIQKLEVDFVSGFVLGDTFTFTDAHSITGNYDSPSGKLTLTGPTTPANFQLALRKVYFKATSTYDFLDIPNFHNKVVKIIATDVNADASVEELRAINITAPARVFTEWVTSEVEYSGD</sequence>
<name>A0A9W7KVA9_9STRA</name>
<reference evidence="3" key="1">
    <citation type="journal article" date="2023" name="Commun. Biol.">
        <title>Genome analysis of Parmales, the sister group of diatoms, reveals the evolutionary specialization of diatoms from phago-mixotrophs to photoautotrophs.</title>
        <authorList>
            <person name="Ban H."/>
            <person name="Sato S."/>
            <person name="Yoshikawa S."/>
            <person name="Yamada K."/>
            <person name="Nakamura Y."/>
            <person name="Ichinomiya M."/>
            <person name="Sato N."/>
            <person name="Blanc-Mathieu R."/>
            <person name="Endo H."/>
            <person name="Kuwata A."/>
            <person name="Ogata H."/>
        </authorList>
    </citation>
    <scope>NUCLEOTIDE SEQUENCE [LARGE SCALE GENOMIC DNA]</scope>
    <source>
        <strain evidence="3">NIES 3700</strain>
    </source>
</reference>
<accession>A0A9W7KVA9</accession>
<gene>
    <name evidence="2" type="ORF">TrLO_g13008</name>
</gene>